<evidence type="ECO:0000256" key="2">
    <source>
        <dbReference type="ARBA" id="ARBA00054761"/>
    </source>
</evidence>
<evidence type="ECO:0000256" key="1">
    <source>
        <dbReference type="ARBA" id="ARBA00022553"/>
    </source>
</evidence>
<dbReference type="AlphaFoldDB" id="A0A3B4UQF9"/>
<evidence type="ECO:0000256" key="3">
    <source>
        <dbReference type="ARBA" id="ARBA00071610"/>
    </source>
</evidence>
<evidence type="ECO:0000313" key="5">
    <source>
        <dbReference type="Ensembl" id="ENSSDUP00000020694.1"/>
    </source>
</evidence>
<dbReference type="Ensembl" id="ENSSDUT00000021070.1">
    <property type="protein sequence ID" value="ENSSDUP00000020694.1"/>
    <property type="gene ID" value="ENSSDUG00000015037.1"/>
</dbReference>
<dbReference type="SMART" id="SM00271">
    <property type="entry name" value="DnaJ"/>
    <property type="match status" value="1"/>
</dbReference>
<organism evidence="5 6">
    <name type="scientific">Seriola dumerili</name>
    <name type="common">Greater amberjack</name>
    <name type="synonym">Caranx dumerili</name>
    <dbReference type="NCBI Taxonomy" id="41447"/>
    <lineage>
        <taxon>Eukaryota</taxon>
        <taxon>Metazoa</taxon>
        <taxon>Chordata</taxon>
        <taxon>Craniata</taxon>
        <taxon>Vertebrata</taxon>
        <taxon>Euteleostomi</taxon>
        <taxon>Actinopterygii</taxon>
        <taxon>Neopterygii</taxon>
        <taxon>Teleostei</taxon>
        <taxon>Neoteleostei</taxon>
        <taxon>Acanthomorphata</taxon>
        <taxon>Carangaria</taxon>
        <taxon>Carangiformes</taxon>
        <taxon>Carangidae</taxon>
        <taxon>Seriola</taxon>
    </lineage>
</organism>
<reference evidence="5" key="1">
    <citation type="submission" date="2025-08" db="UniProtKB">
        <authorList>
            <consortium name="Ensembl"/>
        </authorList>
    </citation>
    <scope>IDENTIFICATION</scope>
</reference>
<comment type="function">
    <text evidence="2">Acts as a dual histone chaperone and heat shock co-chaperone. As a histone chaperone, forms a co-chaperone complex with MCM2 and histone H3-H4 heterodimers; and may thereby assist MCM2 in histone H3-H4 heterodimer recognition and facilitate the assembly of histones into nucleosomes. May also act as a histone co-chaperone together with TONSL. May recruit histone chaperones ASF1A, NASP and SPT2 to histone H3-H4 heterodimers. Also plays a role as co-chaperone of the HSP70 family of molecular chaperone proteins, such as HSPA1A, HSPA1B and HSPA8. As a co-chaperone, may play a role in the recruitment of HSP70-type molecular chaperone machinery to histone H3-H4 substrates, thereby maintaining the histone structural integrity. Exhibits activity to assemble histones onto DNA in vitro.</text>
</comment>
<dbReference type="STRING" id="41447.ENSSDUP00000020694"/>
<dbReference type="GO" id="GO:0005737">
    <property type="term" value="C:cytoplasm"/>
    <property type="evidence" value="ECO:0007669"/>
    <property type="project" value="TreeGrafter"/>
</dbReference>
<keyword evidence="1" id="KW-0597">Phosphoprotein</keyword>
<accession>A0A3B4UQF9</accession>
<sequence length="245" mass="27981">MGLLEDCQDLFGSSDLYEVLGVPRSSSEAEVRRGYYKTSLQVHPDRVPQDPHSTSKFQTLGKVYAVLSVAEQRAVYDEHGIVDEESDTVKEGRDWDEYWRLLFPIVTLQDIVNFEQTYNGSDEEQQDLLRLYRDCSGDMDQILDSALCCGPDDEPRVRRILQAAIDGGDLPALRAFTHKNCRKKAARKRKVSSVINNQYTNLIRPIRNLSVRRKRAASREAGFSSLISSMEEKYCNNKPAKKKKK</sequence>
<dbReference type="Proteomes" id="UP000261420">
    <property type="component" value="Unplaced"/>
</dbReference>
<dbReference type="InterPro" id="IPR056453">
    <property type="entry name" value="HTH_DNAJC9"/>
</dbReference>
<name>A0A3B4UQF9_SERDU</name>
<dbReference type="FunFam" id="1.10.287.110:FF:000035">
    <property type="entry name" value="DnaJ homolog subfamily C member 9"/>
    <property type="match status" value="1"/>
</dbReference>
<dbReference type="PANTHER" id="PTHR44144:SF1">
    <property type="entry name" value="DNAJ HOMOLOG SUBFAMILY C MEMBER 9"/>
    <property type="match status" value="1"/>
</dbReference>
<proteinExistence type="predicted"/>
<dbReference type="Gene3D" id="1.10.287.110">
    <property type="entry name" value="DnaJ domain"/>
    <property type="match status" value="1"/>
</dbReference>
<feature type="domain" description="J" evidence="4">
    <location>
        <begin position="15"/>
        <end position="80"/>
    </location>
</feature>
<evidence type="ECO:0000259" key="4">
    <source>
        <dbReference type="PROSITE" id="PS50076"/>
    </source>
</evidence>
<protein>
    <recommendedName>
        <fullName evidence="3">DnaJ homolog subfamily C member 9</fullName>
    </recommendedName>
</protein>
<dbReference type="PRINTS" id="PR00625">
    <property type="entry name" value="JDOMAIN"/>
</dbReference>
<keyword evidence="6" id="KW-1185">Reference proteome</keyword>
<dbReference type="CDD" id="cd06257">
    <property type="entry name" value="DnaJ"/>
    <property type="match status" value="1"/>
</dbReference>
<dbReference type="InterPro" id="IPR036869">
    <property type="entry name" value="J_dom_sf"/>
</dbReference>
<dbReference type="Pfam" id="PF00226">
    <property type="entry name" value="DnaJ"/>
    <property type="match status" value="1"/>
</dbReference>
<dbReference type="GO" id="GO:0031072">
    <property type="term" value="F:heat shock protein binding"/>
    <property type="evidence" value="ECO:0007669"/>
    <property type="project" value="TreeGrafter"/>
</dbReference>
<dbReference type="InterPro" id="IPR001623">
    <property type="entry name" value="DnaJ_domain"/>
</dbReference>
<dbReference type="InterPro" id="IPR052594">
    <property type="entry name" value="J_domain-containing_protein"/>
</dbReference>
<evidence type="ECO:0000313" key="6">
    <source>
        <dbReference type="Proteomes" id="UP000261420"/>
    </source>
</evidence>
<dbReference type="PROSITE" id="PS50076">
    <property type="entry name" value="DNAJ_2"/>
    <property type="match status" value="1"/>
</dbReference>
<dbReference type="SUPFAM" id="SSF46565">
    <property type="entry name" value="Chaperone J-domain"/>
    <property type="match status" value="1"/>
</dbReference>
<dbReference type="OMA" id="FISHCKI"/>
<dbReference type="GeneTree" id="ENSGT00390000014549"/>
<dbReference type="Pfam" id="PF23302">
    <property type="entry name" value="HTH_DNAJC9"/>
    <property type="match status" value="1"/>
</dbReference>
<reference evidence="5" key="2">
    <citation type="submission" date="2025-09" db="UniProtKB">
        <authorList>
            <consortium name="Ensembl"/>
        </authorList>
    </citation>
    <scope>IDENTIFICATION</scope>
</reference>
<dbReference type="GO" id="GO:0005634">
    <property type="term" value="C:nucleus"/>
    <property type="evidence" value="ECO:0007669"/>
    <property type="project" value="TreeGrafter"/>
</dbReference>
<dbReference type="PANTHER" id="PTHR44144">
    <property type="entry name" value="DNAJ HOMOLOG SUBFAMILY C MEMBER 9"/>
    <property type="match status" value="1"/>
</dbReference>